<evidence type="ECO:0000256" key="3">
    <source>
        <dbReference type="SAM" id="MobiDB-lite"/>
    </source>
</evidence>
<dbReference type="Pfam" id="PF12974">
    <property type="entry name" value="Phosphonate-bd"/>
    <property type="match status" value="1"/>
</dbReference>
<dbReference type="InterPro" id="IPR005770">
    <property type="entry name" value="PhnD"/>
</dbReference>
<dbReference type="NCBIfam" id="TIGR01098">
    <property type="entry name" value="3A0109s03R"/>
    <property type="match status" value="1"/>
</dbReference>
<organism evidence="4 5">
    <name type="scientific">Rubrobacter taiwanensis</name>
    <dbReference type="NCBI Taxonomy" id="185139"/>
    <lineage>
        <taxon>Bacteria</taxon>
        <taxon>Bacillati</taxon>
        <taxon>Actinomycetota</taxon>
        <taxon>Rubrobacteria</taxon>
        <taxon>Rubrobacterales</taxon>
        <taxon>Rubrobacteraceae</taxon>
        <taxon>Rubrobacter</taxon>
    </lineage>
</organism>
<gene>
    <name evidence="4" type="primary">phnD</name>
    <name evidence="4" type="ORF">E0L93_02995</name>
</gene>
<proteinExistence type="inferred from homology"/>
<feature type="region of interest" description="Disordered" evidence="3">
    <location>
        <begin position="166"/>
        <end position="251"/>
    </location>
</feature>
<sequence length="386" mass="41469">MSGHRVVPALAVVMAALLVVIPAEDNAKIVRAFEPVVGYLGEELGVEVEIYTATDYSGIIEAMRSGNVDVAWFGPLSYMLATEVAGAEAITVRVTEEGEKSTTYHSLMIARADGDIESIEDLRGRSFTFVDPASTSGNLFPRKAFAEAGIDPERDLAETTYAGGHDASALAMASPSRSRRAQSPWGRTPAGGEGEDPGGFPGDDAGRRGCRHPRHRGRRRLRRGHGLGLRRDPGLGGHAGPGSRATRQPVGVGRKTVSAFVEVRELNKVYPNGTRALGGVSFSVEGRVCGGRRQERGQEVYPLALYQPPGRADLRGGPGVAGCCITGLSGRELRAAHKDLRLIFQQFSLVRCLTALQSVFCGQLSCLRRFSEKDRRIALECLERVG</sequence>
<dbReference type="Proteomes" id="UP000295244">
    <property type="component" value="Unassembled WGS sequence"/>
</dbReference>
<dbReference type="GO" id="GO:0055085">
    <property type="term" value="P:transmembrane transport"/>
    <property type="evidence" value="ECO:0007669"/>
    <property type="project" value="InterPro"/>
</dbReference>
<dbReference type="SUPFAM" id="SSF53850">
    <property type="entry name" value="Periplasmic binding protein-like II"/>
    <property type="match status" value="1"/>
</dbReference>
<dbReference type="OrthoDB" id="9764656at2"/>
<dbReference type="Gene3D" id="3.40.190.10">
    <property type="entry name" value="Periplasmic binding protein-like II"/>
    <property type="match status" value="1"/>
</dbReference>
<feature type="compositionally biased region" description="Gly residues" evidence="3">
    <location>
        <begin position="189"/>
        <end position="201"/>
    </location>
</feature>
<protein>
    <submittedName>
        <fullName evidence="4">Phosphate/phosphite/phosphonate ABC transporter substrate-binding protein</fullName>
    </submittedName>
</protein>
<name>A0A4R1BQC7_9ACTN</name>
<dbReference type="PANTHER" id="PTHR35841:SF1">
    <property type="entry name" value="PHOSPHONATES-BINDING PERIPLASMIC PROTEIN"/>
    <property type="match status" value="1"/>
</dbReference>
<comment type="caution">
    <text evidence="4">The sequence shown here is derived from an EMBL/GenBank/DDBJ whole genome shotgun (WGS) entry which is preliminary data.</text>
</comment>
<keyword evidence="5" id="KW-1185">Reference proteome</keyword>
<evidence type="ECO:0000256" key="1">
    <source>
        <dbReference type="ARBA" id="ARBA00007162"/>
    </source>
</evidence>
<comment type="similarity">
    <text evidence="1">Belongs to the phosphate/phosphite/phosphonate binding protein family.</text>
</comment>
<reference evidence="4 5" key="1">
    <citation type="submission" date="2019-03" db="EMBL/GenBank/DDBJ databases">
        <title>Whole genome sequence of a novel Rubrobacter taiwanensis strain, isolated from Yellowstone National Park.</title>
        <authorList>
            <person name="Freed S."/>
            <person name="Ramaley R.F."/>
            <person name="Kyndt J.A."/>
        </authorList>
    </citation>
    <scope>NUCLEOTIDE SEQUENCE [LARGE SCALE GENOMIC DNA]</scope>
    <source>
        <strain evidence="4 5">Yellowstone</strain>
    </source>
</reference>
<dbReference type="AlphaFoldDB" id="A0A4R1BQC7"/>
<feature type="compositionally biased region" description="Low complexity" evidence="3">
    <location>
        <begin position="167"/>
        <end position="176"/>
    </location>
</feature>
<evidence type="ECO:0000256" key="2">
    <source>
        <dbReference type="ARBA" id="ARBA00022729"/>
    </source>
</evidence>
<feature type="compositionally biased region" description="Basic residues" evidence="3">
    <location>
        <begin position="208"/>
        <end position="225"/>
    </location>
</feature>
<keyword evidence="2" id="KW-0732">Signal</keyword>
<dbReference type="EMBL" id="SKBU01000006">
    <property type="protein sequence ID" value="TCJ19933.1"/>
    <property type="molecule type" value="Genomic_DNA"/>
</dbReference>
<evidence type="ECO:0000313" key="4">
    <source>
        <dbReference type="EMBL" id="TCJ19933.1"/>
    </source>
</evidence>
<accession>A0A4R1BQC7</accession>
<dbReference type="PANTHER" id="PTHR35841">
    <property type="entry name" value="PHOSPHONATES-BINDING PERIPLASMIC PROTEIN"/>
    <property type="match status" value="1"/>
</dbReference>
<dbReference type="GO" id="GO:0043190">
    <property type="term" value="C:ATP-binding cassette (ABC) transporter complex"/>
    <property type="evidence" value="ECO:0007669"/>
    <property type="project" value="InterPro"/>
</dbReference>
<evidence type="ECO:0000313" key="5">
    <source>
        <dbReference type="Proteomes" id="UP000295244"/>
    </source>
</evidence>
<dbReference type="CDD" id="cd01071">
    <property type="entry name" value="PBP2_PhnD_like"/>
    <property type="match status" value="1"/>
</dbReference>